<sequence length="283" mass="31942">MYYLFGDEVVTSLLLRRAGALHAQRLDDTTAVAGFNQFLQAHSIIEAAIDWVGPRLVDFEGLKPYAPLFAEQKKRFFAENSSLLRERLANGYFDRALQTLSDKAPRLRQMADFCVRLIVVNQLSEYTNGTTEDTIGVANFNFKDDFDELDFHELLVHQLVHMLLFVDDTLDPHMAQDRKDVQVETGLPFVMGGTCFPIYLAFHSYIVAVEMLLYREATGQLEACPVYHRSTVRVIRIIHALGQAMRTNCAMFDARGRDILDRAFVRAEAAVGRVQAAAAYAPA</sequence>
<evidence type="ECO:0000313" key="1">
    <source>
        <dbReference type="EMBL" id="CAD0357622.1"/>
    </source>
</evidence>
<gene>
    <name evidence="1" type="ORF">CFBP8129_42210</name>
</gene>
<evidence type="ECO:0008006" key="2">
    <source>
        <dbReference type="Google" id="ProtNLM"/>
    </source>
</evidence>
<accession>A0A6V7F2A5</accession>
<dbReference type="RefSeq" id="WP_006451950.1">
    <property type="nucleotide sequence ID" value="NZ_CP018728.1"/>
</dbReference>
<organism evidence="1">
    <name type="scientific">Xanthomonas hortorum pv. gardneri</name>
    <dbReference type="NCBI Taxonomy" id="2754056"/>
    <lineage>
        <taxon>Bacteria</taxon>
        <taxon>Pseudomonadati</taxon>
        <taxon>Pseudomonadota</taxon>
        <taxon>Gammaproteobacteria</taxon>
        <taxon>Lysobacterales</taxon>
        <taxon>Lysobacteraceae</taxon>
        <taxon>Xanthomonas</taxon>
    </lineage>
</organism>
<protein>
    <recommendedName>
        <fullName evidence="2">HEXXH motif domain-containing protein</fullName>
    </recommendedName>
</protein>
<proteinExistence type="predicted"/>
<dbReference type="EMBL" id="LR828253">
    <property type="protein sequence ID" value="CAD0357626.1"/>
    <property type="molecule type" value="Genomic_DNA"/>
</dbReference>
<name>A0A6V7F2A5_9XANT</name>
<dbReference type="EMBL" id="LR828253">
    <property type="protein sequence ID" value="CAD0357622.1"/>
    <property type="molecule type" value="Genomic_DNA"/>
</dbReference>
<dbReference type="AlphaFoldDB" id="A0A6V7F2A5"/>
<reference evidence="1" key="1">
    <citation type="submission" date="2020-07" db="EMBL/GenBank/DDBJ databases">
        <authorList>
            <person name="Pothier F. J."/>
        </authorList>
    </citation>
    <scope>NUCLEOTIDE SEQUENCE</scope>
    <source>
        <strain evidence="1">CFBP 8129</strain>
    </source>
</reference>